<dbReference type="InterPro" id="IPR003488">
    <property type="entry name" value="DprA"/>
</dbReference>
<evidence type="ECO:0000313" key="5">
    <source>
        <dbReference type="Proteomes" id="UP000011717"/>
    </source>
</evidence>
<dbReference type="Proteomes" id="UP000011717">
    <property type="component" value="Unassembled WGS sequence"/>
</dbReference>
<gene>
    <name evidence="4" type="ORF">C725_0716</name>
</gene>
<evidence type="ECO:0000259" key="3">
    <source>
        <dbReference type="Pfam" id="PF17782"/>
    </source>
</evidence>
<evidence type="ECO:0000259" key="2">
    <source>
        <dbReference type="Pfam" id="PF02481"/>
    </source>
</evidence>
<dbReference type="RefSeq" id="WP_008600205.1">
    <property type="nucleotide sequence ID" value="NZ_AMRV01000002.1"/>
</dbReference>
<dbReference type="SUPFAM" id="SSF102405">
    <property type="entry name" value="MCP/YpsA-like"/>
    <property type="match status" value="1"/>
</dbReference>
<comment type="similarity">
    <text evidence="1">Belongs to the DprA/Smf family.</text>
</comment>
<name>M2TAW5_9SPHN</name>
<accession>M2TAW5</accession>
<dbReference type="Pfam" id="PF21102">
    <property type="entry name" value="DprA_N"/>
    <property type="match status" value="1"/>
</dbReference>
<dbReference type="EMBL" id="AMRV01000002">
    <property type="protein sequence ID" value="EMD83744.1"/>
    <property type="molecule type" value="Genomic_DNA"/>
</dbReference>
<keyword evidence="5" id="KW-1185">Reference proteome</keyword>
<dbReference type="InterPro" id="IPR036388">
    <property type="entry name" value="WH-like_DNA-bd_sf"/>
</dbReference>
<feature type="domain" description="Smf/DprA SLOG" evidence="2">
    <location>
        <begin position="77"/>
        <end position="283"/>
    </location>
</feature>
<dbReference type="Gene3D" id="1.10.10.10">
    <property type="entry name" value="Winged helix-like DNA-binding domain superfamily/Winged helix DNA-binding domain"/>
    <property type="match status" value="1"/>
</dbReference>
<organism evidence="4 5">
    <name type="scientific">Pacificimonas flava</name>
    <dbReference type="NCBI Taxonomy" id="1234595"/>
    <lineage>
        <taxon>Bacteria</taxon>
        <taxon>Pseudomonadati</taxon>
        <taxon>Pseudomonadota</taxon>
        <taxon>Alphaproteobacteria</taxon>
        <taxon>Sphingomonadales</taxon>
        <taxon>Sphingosinicellaceae</taxon>
        <taxon>Pacificimonas</taxon>
    </lineage>
</organism>
<comment type="caution">
    <text evidence="4">The sequence shown here is derived from an EMBL/GenBank/DDBJ whole genome shotgun (WGS) entry which is preliminary data.</text>
</comment>
<dbReference type="PANTHER" id="PTHR43022">
    <property type="entry name" value="PROTEIN SMF"/>
    <property type="match status" value="1"/>
</dbReference>
<dbReference type="Pfam" id="PF17782">
    <property type="entry name" value="WHD_DprA"/>
    <property type="match status" value="1"/>
</dbReference>
<feature type="domain" description="DprA winged helix" evidence="3">
    <location>
        <begin position="301"/>
        <end position="359"/>
    </location>
</feature>
<dbReference type="OrthoDB" id="9785707at2"/>
<dbReference type="Pfam" id="PF02481">
    <property type="entry name" value="DNA_processg_A"/>
    <property type="match status" value="1"/>
</dbReference>
<evidence type="ECO:0000256" key="1">
    <source>
        <dbReference type="ARBA" id="ARBA00006525"/>
    </source>
</evidence>
<sequence length="366" mass="38440">MARGGARERLDRLQLARTPRVGPFTYRQLIARFGSAGAAIEALPMLARRGGGQPKTPPPRSAIEDEWHRTADLGADFVFLGDDDYPPLLAEIESAPPALAFRGDLSLSRRRTVAIVGARNSSAAAIRFTREIASSLGHAGFVVVSGLARGIDAAAHLSALQTGTIGVIAGGIDVQWPPENRALHDDLYARGLVLAEQPLGMEPRAAHFPRRNRIISGLSLGTLVMEAAPRSGSLITARMANEQGREVMAVPGFPLDPRARGCNSLIREGATLVQSADDVAETLSPLLAPLHMSAPASDYTAPATGDPDDRERGAVGSLISMTPVPVDELVRLSGLPAATVAAVLLELELAGRLERHAGGRVSGPGA</sequence>
<dbReference type="PANTHER" id="PTHR43022:SF1">
    <property type="entry name" value="PROTEIN SMF"/>
    <property type="match status" value="1"/>
</dbReference>
<dbReference type="InterPro" id="IPR057666">
    <property type="entry name" value="DrpA_SLOG"/>
</dbReference>
<evidence type="ECO:0000313" key="4">
    <source>
        <dbReference type="EMBL" id="EMD83744.1"/>
    </source>
</evidence>
<dbReference type="NCBIfam" id="TIGR00732">
    <property type="entry name" value="dprA"/>
    <property type="match status" value="1"/>
</dbReference>
<dbReference type="AlphaFoldDB" id="M2TAW5"/>
<dbReference type="Gene3D" id="3.40.50.450">
    <property type="match status" value="1"/>
</dbReference>
<dbReference type="GO" id="GO:0009294">
    <property type="term" value="P:DNA-mediated transformation"/>
    <property type="evidence" value="ECO:0007669"/>
    <property type="project" value="InterPro"/>
</dbReference>
<protein>
    <submittedName>
        <fullName evidence="4">Rossmann fold nucleotide-binding protein Smf possibly involved in DNA uptake</fullName>
    </submittedName>
</protein>
<proteinExistence type="inferred from homology"/>
<reference evidence="4 5" key="1">
    <citation type="journal article" date="2013" name="Genome Announc.">
        <title>Draft Genome Sequence of Strain JLT2015T, Belonging to the Family Sphingomonadaceae of the Alphaproteobacteria.</title>
        <authorList>
            <person name="Tang K."/>
            <person name="Liu K."/>
            <person name="Li S."/>
            <person name="Jiao N."/>
        </authorList>
    </citation>
    <scope>NUCLEOTIDE SEQUENCE [LARGE SCALE GENOMIC DNA]</scope>
    <source>
        <strain evidence="4 5">JLT2015</strain>
    </source>
</reference>
<dbReference type="PATRIC" id="fig|1234595.3.peg.714"/>
<dbReference type="InterPro" id="IPR041614">
    <property type="entry name" value="DprA_WH"/>
</dbReference>